<dbReference type="Proteomes" id="UP000002640">
    <property type="component" value="Unassembled WGS sequence"/>
</dbReference>
<feature type="non-terminal residue" evidence="1">
    <location>
        <position position="1"/>
    </location>
</feature>
<proteinExistence type="predicted"/>
<dbReference type="AlphaFoldDB" id="G4ZVB2"/>
<sequence length="66" mass="7631">FTRIWRDLLRDGWTAKRPSLRSLDTRYRYIPPDGGVAGQEGRDFFRGGGNSRARHQHFTAQSCCCE</sequence>
<dbReference type="GeneID" id="20659237"/>
<reference evidence="1 2" key="1">
    <citation type="journal article" date="2006" name="Science">
        <title>Phytophthora genome sequences uncover evolutionary origins and mechanisms of pathogenesis.</title>
        <authorList>
            <person name="Tyler B.M."/>
            <person name="Tripathy S."/>
            <person name="Zhang X."/>
            <person name="Dehal P."/>
            <person name="Jiang R.H."/>
            <person name="Aerts A."/>
            <person name="Arredondo F.D."/>
            <person name="Baxter L."/>
            <person name="Bensasson D."/>
            <person name="Beynon J.L."/>
            <person name="Chapman J."/>
            <person name="Damasceno C.M."/>
            <person name="Dorrance A.E."/>
            <person name="Dou D."/>
            <person name="Dickerman A.W."/>
            <person name="Dubchak I.L."/>
            <person name="Garbelotto M."/>
            <person name="Gijzen M."/>
            <person name="Gordon S.G."/>
            <person name="Govers F."/>
            <person name="Grunwald N.J."/>
            <person name="Huang W."/>
            <person name="Ivors K.L."/>
            <person name="Jones R.W."/>
            <person name="Kamoun S."/>
            <person name="Krampis K."/>
            <person name="Lamour K.H."/>
            <person name="Lee M.K."/>
            <person name="McDonald W.H."/>
            <person name="Medina M."/>
            <person name="Meijer H.J."/>
            <person name="Nordberg E.K."/>
            <person name="Maclean D.J."/>
            <person name="Ospina-Giraldo M.D."/>
            <person name="Morris P.F."/>
            <person name="Phuntumart V."/>
            <person name="Putnam N.H."/>
            <person name="Rash S."/>
            <person name="Rose J.K."/>
            <person name="Sakihama Y."/>
            <person name="Salamov A.A."/>
            <person name="Savidor A."/>
            <person name="Scheuring C.F."/>
            <person name="Smith B.M."/>
            <person name="Sobral B.W."/>
            <person name="Terry A."/>
            <person name="Torto-Alalibo T.A."/>
            <person name="Win J."/>
            <person name="Xu Z."/>
            <person name="Zhang H."/>
            <person name="Grigoriev I.V."/>
            <person name="Rokhsar D.S."/>
            <person name="Boore J.L."/>
        </authorList>
    </citation>
    <scope>NUCLEOTIDE SEQUENCE [LARGE SCALE GENOMIC DNA]</scope>
    <source>
        <strain evidence="1 2">P6497</strain>
    </source>
</reference>
<dbReference type="InParanoid" id="G4ZVB2"/>
<organism evidence="1 2">
    <name type="scientific">Phytophthora sojae (strain P6497)</name>
    <name type="common">Soybean stem and root rot agent</name>
    <name type="synonym">Phytophthora megasperma f. sp. glycines</name>
    <dbReference type="NCBI Taxonomy" id="1094619"/>
    <lineage>
        <taxon>Eukaryota</taxon>
        <taxon>Sar</taxon>
        <taxon>Stramenopiles</taxon>
        <taxon>Oomycota</taxon>
        <taxon>Peronosporomycetes</taxon>
        <taxon>Peronosporales</taxon>
        <taxon>Peronosporaceae</taxon>
        <taxon>Phytophthora</taxon>
    </lineage>
</organism>
<gene>
    <name evidence="1" type="ORF">PHYSODRAFT_511447</name>
</gene>
<accession>G4ZVB2</accession>
<dbReference type="RefSeq" id="XP_009531165.1">
    <property type="nucleotide sequence ID" value="XM_009532870.1"/>
</dbReference>
<protein>
    <submittedName>
        <fullName evidence="1">Uncharacterized protein</fullName>
    </submittedName>
</protein>
<dbReference type="KEGG" id="psoj:PHYSODRAFT_511447"/>
<dbReference type="EMBL" id="JH159156">
    <property type="protein sequence ID" value="EGZ13736.1"/>
    <property type="molecule type" value="Genomic_DNA"/>
</dbReference>
<evidence type="ECO:0000313" key="2">
    <source>
        <dbReference type="Proteomes" id="UP000002640"/>
    </source>
</evidence>
<name>G4ZVB2_PHYSP</name>
<keyword evidence="2" id="KW-1185">Reference proteome</keyword>
<evidence type="ECO:0000313" key="1">
    <source>
        <dbReference type="EMBL" id="EGZ13736.1"/>
    </source>
</evidence>